<reference evidence="2 4" key="2">
    <citation type="submission" date="2015-12" db="EMBL/GenBank/DDBJ databases">
        <title>Update maize B73 reference genome by single molecule sequencing technologies.</title>
        <authorList>
            <consortium name="Maize Genome Sequencing Project"/>
            <person name="Ware D."/>
        </authorList>
    </citation>
    <scope>NUCLEOTIDE SEQUENCE [LARGE SCALE GENOMIC DNA]</scope>
    <source>
        <strain evidence="4">cv. B73</strain>
        <tissue evidence="2">Seedling</tissue>
    </source>
</reference>
<dbReference type="PaxDb" id="4577-GRMZM2G462924_P01"/>
<gene>
    <name evidence="3" type="primary">LOC100277746</name>
    <name evidence="2" type="ORF">ZEAMMB73_Zm00001d005670</name>
</gene>
<organism evidence="1">
    <name type="scientific">Zea mays</name>
    <name type="common">Maize</name>
    <dbReference type="NCBI Taxonomy" id="4577"/>
    <lineage>
        <taxon>Eukaryota</taxon>
        <taxon>Viridiplantae</taxon>
        <taxon>Streptophyta</taxon>
        <taxon>Embryophyta</taxon>
        <taxon>Tracheophyta</taxon>
        <taxon>Spermatophyta</taxon>
        <taxon>Magnoliopsida</taxon>
        <taxon>Liliopsida</taxon>
        <taxon>Poales</taxon>
        <taxon>Poaceae</taxon>
        <taxon>PACMAD clade</taxon>
        <taxon>Panicoideae</taxon>
        <taxon>Andropogonodae</taxon>
        <taxon>Andropogoneae</taxon>
        <taxon>Tripsacinae</taxon>
        <taxon>Zea</taxon>
    </lineage>
</organism>
<evidence type="ECO:0000313" key="3">
    <source>
        <dbReference type="EnsemblPlants" id="Zm00001eb098720_P001"/>
    </source>
</evidence>
<dbReference type="Proteomes" id="UP000007305">
    <property type="component" value="Chromosome 2"/>
</dbReference>
<dbReference type="RefSeq" id="NP_001144710.1">
    <property type="nucleotide sequence ID" value="NM_001151238.1"/>
</dbReference>
<reference evidence="3" key="3">
    <citation type="submission" date="2019-07" db="EMBL/GenBank/DDBJ databases">
        <authorList>
            <person name="Seetharam A."/>
            <person name="Woodhouse M."/>
            <person name="Cannon E."/>
        </authorList>
    </citation>
    <scope>NUCLEOTIDE SEQUENCE [LARGE SCALE GENOMIC DNA]</scope>
    <source>
        <strain evidence="3">cv. B73</strain>
    </source>
</reference>
<proteinExistence type="evidence at transcript level"/>
<dbReference type="eggNOG" id="ENOG502R650">
    <property type="taxonomic scope" value="Eukaryota"/>
</dbReference>
<dbReference type="EMBL" id="CM007648">
    <property type="protein sequence ID" value="ONM21636.1"/>
    <property type="molecule type" value="Genomic_DNA"/>
</dbReference>
<sequence>MSMIRRPSTETLAMADVDWARYDDRAFHDDDQDTPPEHLRAFEAFVETVVPLDMVLAFGREQSTRARRPGHGREDDVKEKLKLWAKAVAAKARRQYITKQDNDDQNA</sequence>
<dbReference type="Gramene" id="Zm00001eb098720_T001">
    <property type="protein sequence ID" value="Zm00001eb098720_P001"/>
    <property type="gene ID" value="Zm00001eb098720"/>
</dbReference>
<name>B6TZI8_MAIZE</name>
<dbReference type="ExpressionAtlas" id="B6TZI8">
    <property type="expression patterns" value="baseline"/>
</dbReference>
<dbReference type="KEGG" id="zma:100277746"/>
<dbReference type="AlphaFoldDB" id="B6TZI8"/>
<dbReference type="OMA" id="DWARYCV"/>
<dbReference type="GeneID" id="100277746"/>
<dbReference type="EMBL" id="EU970403">
    <property type="protein sequence ID" value="ACG42521.1"/>
    <property type="molecule type" value="mRNA"/>
</dbReference>
<dbReference type="EnsemblPlants" id="Zm00001eb098720_T001">
    <property type="protein sequence ID" value="Zm00001eb098720_P001"/>
    <property type="gene ID" value="Zm00001eb098720"/>
</dbReference>
<evidence type="ECO:0000313" key="4">
    <source>
        <dbReference type="Proteomes" id="UP000007305"/>
    </source>
</evidence>
<keyword evidence="4" id="KW-1185">Reference proteome</keyword>
<protein>
    <submittedName>
        <fullName evidence="1 3">Uncharacterized protein</fullName>
    </submittedName>
</protein>
<dbReference type="HOGENOM" id="CLU_175821_0_0_1"/>
<evidence type="ECO:0000313" key="2">
    <source>
        <dbReference type="EMBL" id="ONM21636.1"/>
    </source>
</evidence>
<dbReference type="OrthoDB" id="696234at2759"/>
<evidence type="ECO:0000313" key="1">
    <source>
        <dbReference type="EMBL" id="ACG42521.1"/>
    </source>
</evidence>
<reference evidence="1" key="1">
    <citation type="journal article" date="2009" name="Plant Mol. Biol.">
        <title>Insights into corn genes derived from large-scale cDNA sequencing.</title>
        <authorList>
            <person name="Alexandrov N.N."/>
            <person name="Brover V.V."/>
            <person name="Freidin S."/>
            <person name="Troukhan M.E."/>
            <person name="Tatarinova T.V."/>
            <person name="Zhang H."/>
            <person name="Swaller T.J."/>
            <person name="Lu Y.P."/>
            <person name="Bouck J."/>
            <person name="Flavell R.B."/>
            <person name="Feldmann K.A."/>
        </authorList>
    </citation>
    <scope>NUCLEOTIDE SEQUENCE</scope>
</reference>
<dbReference type="SMR" id="B6TZI8"/>
<reference evidence="3" key="4">
    <citation type="submission" date="2021-05" db="UniProtKB">
        <authorList>
            <consortium name="EnsemblPlants"/>
        </authorList>
    </citation>
    <scope>IDENTIFICATION</scope>
    <source>
        <strain evidence="3">cv. B73</strain>
    </source>
</reference>
<accession>B6TZI8</accession>